<evidence type="ECO:0000313" key="1">
    <source>
        <dbReference type="EMBL" id="KAI3729195.1"/>
    </source>
</evidence>
<sequence>MSRKGVGWLFDHGESRLQRKFHRQSVNLRTLIYLLLLLIIIDVHKSFHHFSTFHKTNAVSSKYSDLEREKQGNSGLQRSNASYFLPSSRYHFFPPSFSGFHYRWVITWFWM</sequence>
<accession>A0ACB9C4R0</accession>
<name>A0ACB9C4R0_ARCLA</name>
<dbReference type="Proteomes" id="UP001055879">
    <property type="component" value="Linkage Group LG05"/>
</dbReference>
<reference evidence="1 2" key="2">
    <citation type="journal article" date="2022" name="Mol. Ecol. Resour.">
        <title>The genomes of chicory, endive, great burdock and yacon provide insights into Asteraceae paleo-polyploidization history and plant inulin production.</title>
        <authorList>
            <person name="Fan W."/>
            <person name="Wang S."/>
            <person name="Wang H."/>
            <person name="Wang A."/>
            <person name="Jiang F."/>
            <person name="Liu H."/>
            <person name="Zhao H."/>
            <person name="Xu D."/>
            <person name="Zhang Y."/>
        </authorList>
    </citation>
    <scope>NUCLEOTIDE SEQUENCE [LARGE SCALE GENOMIC DNA]</scope>
    <source>
        <strain evidence="2">cv. Niubang</strain>
    </source>
</reference>
<proteinExistence type="predicted"/>
<dbReference type="EMBL" id="CM042051">
    <property type="protein sequence ID" value="KAI3729195.1"/>
    <property type="molecule type" value="Genomic_DNA"/>
</dbReference>
<evidence type="ECO:0000313" key="2">
    <source>
        <dbReference type="Proteomes" id="UP001055879"/>
    </source>
</evidence>
<organism evidence="1 2">
    <name type="scientific">Arctium lappa</name>
    <name type="common">Greater burdock</name>
    <name type="synonym">Lappa major</name>
    <dbReference type="NCBI Taxonomy" id="4217"/>
    <lineage>
        <taxon>Eukaryota</taxon>
        <taxon>Viridiplantae</taxon>
        <taxon>Streptophyta</taxon>
        <taxon>Embryophyta</taxon>
        <taxon>Tracheophyta</taxon>
        <taxon>Spermatophyta</taxon>
        <taxon>Magnoliopsida</taxon>
        <taxon>eudicotyledons</taxon>
        <taxon>Gunneridae</taxon>
        <taxon>Pentapetalae</taxon>
        <taxon>asterids</taxon>
        <taxon>campanulids</taxon>
        <taxon>Asterales</taxon>
        <taxon>Asteraceae</taxon>
        <taxon>Carduoideae</taxon>
        <taxon>Cardueae</taxon>
        <taxon>Arctiinae</taxon>
        <taxon>Arctium</taxon>
    </lineage>
</organism>
<protein>
    <submittedName>
        <fullName evidence="1">Uncharacterized protein</fullName>
    </submittedName>
</protein>
<comment type="caution">
    <text evidence="1">The sequence shown here is derived from an EMBL/GenBank/DDBJ whole genome shotgun (WGS) entry which is preliminary data.</text>
</comment>
<gene>
    <name evidence="1" type="ORF">L6452_17848</name>
</gene>
<keyword evidence="2" id="KW-1185">Reference proteome</keyword>
<reference evidence="2" key="1">
    <citation type="journal article" date="2022" name="Mol. Ecol. Resour.">
        <title>The genomes of chicory, endive, great burdock and yacon provide insights into Asteraceae palaeo-polyploidization history and plant inulin production.</title>
        <authorList>
            <person name="Fan W."/>
            <person name="Wang S."/>
            <person name="Wang H."/>
            <person name="Wang A."/>
            <person name="Jiang F."/>
            <person name="Liu H."/>
            <person name="Zhao H."/>
            <person name="Xu D."/>
            <person name="Zhang Y."/>
        </authorList>
    </citation>
    <scope>NUCLEOTIDE SEQUENCE [LARGE SCALE GENOMIC DNA]</scope>
    <source>
        <strain evidence="2">cv. Niubang</strain>
    </source>
</reference>